<keyword evidence="1" id="KW-1133">Transmembrane helix</keyword>
<feature type="transmembrane region" description="Helical" evidence="1">
    <location>
        <begin position="156"/>
        <end position="175"/>
    </location>
</feature>
<evidence type="ECO:0000313" key="3">
    <source>
        <dbReference type="Proteomes" id="UP000603352"/>
    </source>
</evidence>
<proteinExistence type="predicted"/>
<evidence type="ECO:0000256" key="1">
    <source>
        <dbReference type="SAM" id="Phobius"/>
    </source>
</evidence>
<dbReference type="InterPro" id="IPR024464">
    <property type="entry name" value="DUF2391"/>
</dbReference>
<dbReference type="InterPro" id="IPR013416">
    <property type="entry name" value="CHP02587_IM"/>
</dbReference>
<dbReference type="RefSeq" id="WP_229707788.1">
    <property type="nucleotide sequence ID" value="NZ_BMDZ01000004.1"/>
</dbReference>
<name>A0ABQ1I9U6_9PROT</name>
<protein>
    <submittedName>
        <fullName evidence="2">Membrane protein</fullName>
    </submittedName>
</protein>
<reference evidence="3" key="1">
    <citation type="journal article" date="2019" name="Int. J. Syst. Evol. Microbiol.">
        <title>The Global Catalogue of Microorganisms (GCM) 10K type strain sequencing project: providing services to taxonomists for standard genome sequencing and annotation.</title>
        <authorList>
            <consortium name="The Broad Institute Genomics Platform"/>
            <consortium name="The Broad Institute Genome Sequencing Center for Infectious Disease"/>
            <person name="Wu L."/>
            <person name="Ma J."/>
        </authorList>
    </citation>
    <scope>NUCLEOTIDE SEQUENCE [LARGE SCALE GENOMIC DNA]</scope>
    <source>
        <strain evidence="3">CGMCC 1.10188</strain>
    </source>
</reference>
<evidence type="ECO:0000313" key="2">
    <source>
        <dbReference type="EMBL" id="GGB28220.1"/>
    </source>
</evidence>
<dbReference type="Proteomes" id="UP000603352">
    <property type="component" value="Unassembled WGS sequence"/>
</dbReference>
<feature type="transmembrane region" description="Helical" evidence="1">
    <location>
        <begin position="20"/>
        <end position="41"/>
    </location>
</feature>
<dbReference type="NCBIfam" id="TIGR02587">
    <property type="entry name" value="TIGR02587 family membrane protein"/>
    <property type="match status" value="1"/>
</dbReference>
<keyword evidence="3" id="KW-1185">Reference proteome</keyword>
<organism evidence="2 3">
    <name type="scientific">Tistrella bauzanensis</name>
    <dbReference type="NCBI Taxonomy" id="657419"/>
    <lineage>
        <taxon>Bacteria</taxon>
        <taxon>Pseudomonadati</taxon>
        <taxon>Pseudomonadota</taxon>
        <taxon>Alphaproteobacteria</taxon>
        <taxon>Geminicoccales</taxon>
        <taxon>Geminicoccaceae</taxon>
        <taxon>Tistrella</taxon>
    </lineage>
</organism>
<feature type="transmembrane region" description="Helical" evidence="1">
    <location>
        <begin position="53"/>
        <end position="73"/>
    </location>
</feature>
<sequence>MSRSETGDANAAATGDHTLLIGLGRAAAGALLFTLPILMTMETWWLGFYVEPLRLALLLVMTLPLLVGLSRIGGFRRTSSILQDGADACIAIAIAALAAAGLLWVFGVLAPEMPLSEVIGKIAIQITPGAIGAMLARSQLGSSGHDAKRHEMEDTYAGELFVMVAGALFLSLNIAPTEDVLLIGYQMSIWQQLGLLVLTLALMHGFVYELDFAGSASVTRTGGFWSLFLRFTVAGYVLVALVSLYVLWTFGRLDGTSAIDIVSMVVVLSFPGAIGAAAARIIL</sequence>
<feature type="transmembrane region" description="Helical" evidence="1">
    <location>
        <begin position="261"/>
        <end position="282"/>
    </location>
</feature>
<accession>A0ABQ1I9U6</accession>
<feature type="transmembrane region" description="Helical" evidence="1">
    <location>
        <begin position="187"/>
        <end position="207"/>
    </location>
</feature>
<dbReference type="EMBL" id="BMDZ01000004">
    <property type="protein sequence ID" value="GGB28220.1"/>
    <property type="molecule type" value="Genomic_DNA"/>
</dbReference>
<gene>
    <name evidence="2" type="ORF">GCM10011505_06860</name>
</gene>
<keyword evidence="1" id="KW-0812">Transmembrane</keyword>
<feature type="transmembrane region" description="Helical" evidence="1">
    <location>
        <begin position="85"/>
        <end position="106"/>
    </location>
</feature>
<keyword evidence="1" id="KW-0472">Membrane</keyword>
<dbReference type="Pfam" id="PF09622">
    <property type="entry name" value="DUF2391"/>
    <property type="match status" value="1"/>
</dbReference>
<comment type="caution">
    <text evidence="2">The sequence shown here is derived from an EMBL/GenBank/DDBJ whole genome shotgun (WGS) entry which is preliminary data.</text>
</comment>
<feature type="transmembrane region" description="Helical" evidence="1">
    <location>
        <begin position="227"/>
        <end position="249"/>
    </location>
</feature>